<dbReference type="Gene3D" id="3.40.50.300">
    <property type="entry name" value="P-loop containing nucleotide triphosphate hydrolases"/>
    <property type="match status" value="1"/>
</dbReference>
<dbReference type="InterPro" id="IPR027417">
    <property type="entry name" value="P-loop_NTPase"/>
</dbReference>
<organism evidence="1 2">
    <name type="scientific">Romboutsia faecis</name>
    <dbReference type="NCBI Taxonomy" id="2764597"/>
    <lineage>
        <taxon>Bacteria</taxon>
        <taxon>Bacillati</taxon>
        <taxon>Bacillota</taxon>
        <taxon>Clostridia</taxon>
        <taxon>Peptostreptococcales</taxon>
        <taxon>Peptostreptococcaceae</taxon>
        <taxon>Romboutsia</taxon>
    </lineage>
</organism>
<dbReference type="RefSeq" id="WP_153972447.1">
    <property type="nucleotide sequence ID" value="NZ_JACRWE010000007.1"/>
</dbReference>
<dbReference type="EMBL" id="JACRWE010000007">
    <property type="protein sequence ID" value="MBC5997748.1"/>
    <property type="molecule type" value="Genomic_DNA"/>
</dbReference>
<accession>A0ABR7JSL0</accession>
<keyword evidence="2" id="KW-1185">Reference proteome</keyword>
<name>A0ABR7JSL0_9FIRM</name>
<keyword evidence="1" id="KW-0067">ATP-binding</keyword>
<evidence type="ECO:0000313" key="1">
    <source>
        <dbReference type="EMBL" id="MBC5997748.1"/>
    </source>
</evidence>
<keyword evidence="1" id="KW-0547">Nucleotide-binding</keyword>
<gene>
    <name evidence="1" type="ORF">H8923_13370</name>
</gene>
<dbReference type="SUPFAM" id="SSF52540">
    <property type="entry name" value="P-loop containing nucleoside triphosphate hydrolases"/>
    <property type="match status" value="1"/>
</dbReference>
<proteinExistence type="predicted"/>
<dbReference type="Proteomes" id="UP000609849">
    <property type="component" value="Unassembled WGS sequence"/>
</dbReference>
<comment type="caution">
    <text evidence="1">The sequence shown here is derived from an EMBL/GenBank/DDBJ whole genome shotgun (WGS) entry which is preliminary data.</text>
</comment>
<reference evidence="1 2" key="1">
    <citation type="submission" date="2020-08" db="EMBL/GenBank/DDBJ databases">
        <authorList>
            <person name="Liu C."/>
            <person name="Sun Q."/>
        </authorList>
    </citation>
    <scope>NUCLEOTIDE SEQUENCE [LARGE SCALE GENOMIC DNA]</scope>
    <source>
        <strain evidence="1 2">NSJ-18</strain>
    </source>
</reference>
<protein>
    <submittedName>
        <fullName evidence="1">ATP-binding protein</fullName>
    </submittedName>
</protein>
<evidence type="ECO:0000313" key="2">
    <source>
        <dbReference type="Proteomes" id="UP000609849"/>
    </source>
</evidence>
<sequence length="225" mass="25702">MIINDKRIRIITGHYGSGKTEFAINYVMRLRELTNKNIAVADLDVVNAYFRIREKKKELENANILTIDSSIDAPNLDLPALSAQIMTPINDKSYEYVMDVGGDNVGARVVGRFSDIIEKEEYDMLFVVNANREKTQTPDQVIQYIKSIENSSKLKITGLINNTHLIRDTRVEDILKGEKVVKKVSEDLCIPVKYTSCLENLVCELPKNIEGEIIPIKLHMREDWM</sequence>
<dbReference type="GO" id="GO:0005524">
    <property type="term" value="F:ATP binding"/>
    <property type="evidence" value="ECO:0007669"/>
    <property type="project" value="UniProtKB-KW"/>
</dbReference>